<dbReference type="AlphaFoldDB" id="A0A450ZY18"/>
<evidence type="ECO:0000256" key="2">
    <source>
        <dbReference type="ARBA" id="ARBA00022679"/>
    </source>
</evidence>
<proteinExistence type="predicted"/>
<evidence type="ECO:0000256" key="6">
    <source>
        <dbReference type="ARBA" id="ARBA00022840"/>
    </source>
</evidence>
<dbReference type="GO" id="GO:0005524">
    <property type="term" value="F:ATP binding"/>
    <property type="evidence" value="ECO:0007669"/>
    <property type="project" value="UniProtKB-KW"/>
</dbReference>
<evidence type="ECO:0000256" key="3">
    <source>
        <dbReference type="ARBA" id="ARBA00022737"/>
    </source>
</evidence>
<dbReference type="InterPro" id="IPR027417">
    <property type="entry name" value="P-loop_NTPase"/>
</dbReference>
<dbReference type="GO" id="GO:0016301">
    <property type="term" value="F:kinase activity"/>
    <property type="evidence" value="ECO:0007669"/>
    <property type="project" value="UniProtKB-KW"/>
</dbReference>
<protein>
    <recommendedName>
        <fullName evidence="1">non-specific serine/threonine protein kinase</fullName>
        <ecNumber evidence="1">2.7.11.1</ecNumber>
    </recommendedName>
</protein>
<dbReference type="Gene3D" id="1.10.10.10">
    <property type="entry name" value="Winged helix-like DNA-binding domain superfamily/Winged helix DNA-binding domain"/>
    <property type="match status" value="1"/>
</dbReference>
<keyword evidence="3" id="KW-0677">Repeat</keyword>
<evidence type="ECO:0000256" key="10">
    <source>
        <dbReference type="SAM" id="Phobius"/>
    </source>
</evidence>
<dbReference type="EMBL" id="CAADFY010000053">
    <property type="protein sequence ID" value="VFK54740.1"/>
    <property type="molecule type" value="Genomic_DNA"/>
</dbReference>
<dbReference type="Gene3D" id="1.10.10.2200">
    <property type="match status" value="1"/>
</dbReference>
<dbReference type="Gene3D" id="3.40.50.300">
    <property type="entry name" value="P-loop containing nucleotide triphosphate hydrolases"/>
    <property type="match status" value="1"/>
</dbReference>
<keyword evidence="5" id="KW-0418">Kinase</keyword>
<dbReference type="PRINTS" id="PR00449">
    <property type="entry name" value="RASTRNSFRMNG"/>
</dbReference>
<dbReference type="SUPFAM" id="SSF52540">
    <property type="entry name" value="P-loop containing nucleoside triphosphate hydrolases"/>
    <property type="match status" value="1"/>
</dbReference>
<evidence type="ECO:0000256" key="8">
    <source>
        <dbReference type="ARBA" id="ARBA00047899"/>
    </source>
</evidence>
<dbReference type="PROSITE" id="PS51424">
    <property type="entry name" value="ROC"/>
    <property type="match status" value="1"/>
</dbReference>
<keyword evidence="6" id="KW-0067">ATP-binding</keyword>
<name>A0A450ZY18_9GAMM</name>
<keyword evidence="7" id="KW-0342">GTP-binding</keyword>
<evidence type="ECO:0000256" key="1">
    <source>
        <dbReference type="ARBA" id="ARBA00012513"/>
    </source>
</evidence>
<feature type="domain" description="Roc" evidence="11">
    <location>
        <begin position="240"/>
        <end position="413"/>
    </location>
</feature>
<evidence type="ECO:0000256" key="9">
    <source>
        <dbReference type="ARBA" id="ARBA00048679"/>
    </source>
</evidence>
<reference evidence="13" key="1">
    <citation type="submission" date="2019-02" db="EMBL/GenBank/DDBJ databases">
        <authorList>
            <person name="Gruber-Vodicka R. H."/>
            <person name="Seah K. B. B."/>
        </authorList>
    </citation>
    <scope>NUCLEOTIDE SEQUENCE</scope>
    <source>
        <strain evidence="13">BECK_BY2</strain>
        <strain evidence="12">BECK_BY3</strain>
    </source>
</reference>
<keyword evidence="4" id="KW-0547">Nucleotide-binding</keyword>
<evidence type="ECO:0000313" key="13">
    <source>
        <dbReference type="EMBL" id="VFK58646.1"/>
    </source>
</evidence>
<evidence type="ECO:0000256" key="7">
    <source>
        <dbReference type="ARBA" id="ARBA00023134"/>
    </source>
</evidence>
<keyword evidence="10" id="KW-0812">Transmembrane</keyword>
<dbReference type="Pfam" id="PF16095">
    <property type="entry name" value="COR-A"/>
    <property type="match status" value="1"/>
</dbReference>
<keyword evidence="10" id="KW-1133">Transmembrane helix</keyword>
<gene>
    <name evidence="13" type="ORF">BECKTUN1418E_GA0071001_10502</name>
    <name evidence="12" type="ORF">BECKTUN1418F_GA0071002_10532</name>
</gene>
<dbReference type="Pfam" id="PF25497">
    <property type="entry name" value="COR-B"/>
    <property type="match status" value="1"/>
</dbReference>
<comment type="catalytic activity">
    <reaction evidence="9">
        <text>L-seryl-[protein] + ATP = O-phospho-L-seryl-[protein] + ADP + H(+)</text>
        <dbReference type="Rhea" id="RHEA:17989"/>
        <dbReference type="Rhea" id="RHEA-COMP:9863"/>
        <dbReference type="Rhea" id="RHEA-COMP:11604"/>
        <dbReference type="ChEBI" id="CHEBI:15378"/>
        <dbReference type="ChEBI" id="CHEBI:29999"/>
        <dbReference type="ChEBI" id="CHEBI:30616"/>
        <dbReference type="ChEBI" id="CHEBI:83421"/>
        <dbReference type="ChEBI" id="CHEBI:456216"/>
        <dbReference type="EC" id="2.7.11.1"/>
    </reaction>
</comment>
<dbReference type="Pfam" id="PF08477">
    <property type="entry name" value="Roc"/>
    <property type="match status" value="1"/>
</dbReference>
<feature type="transmembrane region" description="Helical" evidence="10">
    <location>
        <begin position="806"/>
        <end position="829"/>
    </location>
</feature>
<accession>A0A450ZY18</accession>
<dbReference type="InterPro" id="IPR020859">
    <property type="entry name" value="ROC"/>
</dbReference>
<organism evidence="13">
    <name type="scientific">Candidatus Kentrum sp. TUN</name>
    <dbReference type="NCBI Taxonomy" id="2126343"/>
    <lineage>
        <taxon>Bacteria</taxon>
        <taxon>Pseudomonadati</taxon>
        <taxon>Pseudomonadota</taxon>
        <taxon>Gammaproteobacteria</taxon>
        <taxon>Candidatus Kentrum</taxon>
    </lineage>
</organism>
<dbReference type="InterPro" id="IPR036388">
    <property type="entry name" value="WH-like_DNA-bd_sf"/>
</dbReference>
<dbReference type="EC" id="2.7.11.1" evidence="1"/>
<evidence type="ECO:0000313" key="12">
    <source>
        <dbReference type="EMBL" id="VFK54740.1"/>
    </source>
</evidence>
<keyword evidence="10" id="KW-0472">Membrane</keyword>
<dbReference type="PANTHER" id="PTHR47679:SF2">
    <property type="entry name" value="C-TERMINAL OF ROC (COR) DOMAIN-CONTAINING PROTEIN"/>
    <property type="match status" value="1"/>
</dbReference>
<dbReference type="Gene3D" id="3.30.310.200">
    <property type="match status" value="1"/>
</dbReference>
<evidence type="ECO:0000256" key="5">
    <source>
        <dbReference type="ARBA" id="ARBA00022777"/>
    </source>
</evidence>
<comment type="catalytic activity">
    <reaction evidence="8">
        <text>L-threonyl-[protein] + ATP = O-phospho-L-threonyl-[protein] + ADP + H(+)</text>
        <dbReference type="Rhea" id="RHEA:46608"/>
        <dbReference type="Rhea" id="RHEA-COMP:11060"/>
        <dbReference type="Rhea" id="RHEA-COMP:11605"/>
        <dbReference type="ChEBI" id="CHEBI:15378"/>
        <dbReference type="ChEBI" id="CHEBI:30013"/>
        <dbReference type="ChEBI" id="CHEBI:30616"/>
        <dbReference type="ChEBI" id="CHEBI:61977"/>
        <dbReference type="ChEBI" id="CHEBI:456216"/>
        <dbReference type="EC" id="2.7.11.1"/>
    </reaction>
</comment>
<evidence type="ECO:0000259" key="11">
    <source>
        <dbReference type="PROSITE" id="PS51424"/>
    </source>
</evidence>
<sequence>MTDKTKQAINIKEFRKEVRTRLEEIRDPRRSAAFAGRMALMALPGLALTDEQAVRGKHFLWFWPKNRDKHLLAVCRALQFGFTYSIDFAIIRGTNFRAAAYAADAADDAAAAAAARAAAYAAYAADVADVAADVARAADSDVAIRFIRQELEYLADSPDVAAYLDNPTPLPFPEHQKRFLDQLRGYPGFDYWADWFQDRYEGKPPNRDLLEKSVNLPDEVLAQEPQAINRYLAALSGGEKEEKIKRVRAIFIGNGEAGKTSLIQALNGQAVTQGGTGMTPGVEISEWPVAGTDLTAHFWDFGGQVIAHATHQFFLRARCVYVLVLNARATDNNPNQQAEYWLEFVRAFGADAPVLLVGNKSDLTPAQVDIHRLRETYPNVRDLYPLSATQYTGGFARQFEIFRDAFIEELTRAGQVQPYFSGGEFAVIEALRAKSRQNPFLGKGDFDAECTAHGIDADDKRQAFLELLDQLGEVIHFPALYKAGFREYLLNPRWLTHGIYRLLYSDLLKDRHGALRDSDVRELLEGRQLKDEYGNILTYPTHKLDFLTRAMAEFRLCYPSPDQHPMALDKEWIVPDLLPSDQPADLDFHGKGALRFDFRFQTFLPRHVLGMFIVEYYQDIRGRQAWQHGVCLASRALPGACALVRADYQSRMLRLTVVGDHIDGYFWSLYGSVSKILERMPRLQYTKYLHLDEDARLRKSWGLGARLDDQPPTADFDDLLAAKANGDKRFSCKFGTYDLAKLLRGVPAELVRVTGPVADPGDAIGVAGEGGGSGTPRWSDILGALGGLGSLVGGLLTIFASESKVITSMAAVVGTIGAVGLIVLLIWRWPRIKPAIKRRLRDWLLDKLSDD</sequence>
<evidence type="ECO:0000256" key="4">
    <source>
        <dbReference type="ARBA" id="ARBA00022741"/>
    </source>
</evidence>
<dbReference type="EMBL" id="CAADFV010000050">
    <property type="protein sequence ID" value="VFK58646.1"/>
    <property type="molecule type" value="Genomic_DNA"/>
</dbReference>
<keyword evidence="2" id="KW-0808">Transferase</keyword>
<dbReference type="InterPro" id="IPR057263">
    <property type="entry name" value="COR-B"/>
</dbReference>
<dbReference type="PANTHER" id="PTHR47679">
    <property type="entry name" value="PROTEIN TORNADO 1"/>
    <property type="match status" value="1"/>
</dbReference>
<dbReference type="InterPro" id="IPR032171">
    <property type="entry name" value="COR-A"/>
</dbReference>